<gene>
    <name evidence="1" type="ORF">GN244_ATG20091</name>
</gene>
<protein>
    <submittedName>
        <fullName evidence="1">Uncharacterized protein</fullName>
    </submittedName>
</protein>
<sequence>MVTTTPTLAALLKGLRQVSPDSSASRAMEQAADRLISTSSLAEAQNLVFGAYSVSFLNARFHF</sequence>
<accession>A0A833STJ6</accession>
<reference evidence="1" key="1">
    <citation type="submission" date="2020-04" db="EMBL/GenBank/DDBJ databases">
        <title>Hybrid Assembly of Korean Phytophthora infestans isolates.</title>
        <authorList>
            <person name="Prokchorchik M."/>
            <person name="Lee Y."/>
            <person name="Seo J."/>
            <person name="Cho J.-H."/>
            <person name="Park Y.-E."/>
            <person name="Jang D.-C."/>
            <person name="Im J.-S."/>
            <person name="Choi J.-G."/>
            <person name="Park H.-J."/>
            <person name="Lee G.-B."/>
            <person name="Lee Y.-G."/>
            <person name="Hong S.-Y."/>
            <person name="Cho K."/>
            <person name="Sohn K.H."/>
        </authorList>
    </citation>
    <scope>NUCLEOTIDE SEQUENCE</scope>
    <source>
        <strain evidence="1">KR_1_A1</strain>
    </source>
</reference>
<dbReference type="AlphaFoldDB" id="A0A833STJ6"/>
<organism evidence="1 2">
    <name type="scientific">Phytophthora infestans</name>
    <name type="common">Potato late blight agent</name>
    <name type="synonym">Botrytis infestans</name>
    <dbReference type="NCBI Taxonomy" id="4787"/>
    <lineage>
        <taxon>Eukaryota</taxon>
        <taxon>Sar</taxon>
        <taxon>Stramenopiles</taxon>
        <taxon>Oomycota</taxon>
        <taxon>Peronosporomycetes</taxon>
        <taxon>Peronosporales</taxon>
        <taxon>Peronosporaceae</taxon>
        <taxon>Phytophthora</taxon>
    </lineage>
</organism>
<evidence type="ECO:0000313" key="1">
    <source>
        <dbReference type="EMBL" id="KAF4028241.1"/>
    </source>
</evidence>
<name>A0A833STJ6_PHYIN</name>
<comment type="caution">
    <text evidence="1">The sequence shown here is derived from an EMBL/GenBank/DDBJ whole genome shotgun (WGS) entry which is preliminary data.</text>
</comment>
<proteinExistence type="predicted"/>
<dbReference type="EMBL" id="WSZM01001112">
    <property type="protein sequence ID" value="KAF4028241.1"/>
    <property type="molecule type" value="Genomic_DNA"/>
</dbReference>
<dbReference type="Proteomes" id="UP000602510">
    <property type="component" value="Unassembled WGS sequence"/>
</dbReference>
<evidence type="ECO:0000313" key="2">
    <source>
        <dbReference type="Proteomes" id="UP000602510"/>
    </source>
</evidence>
<keyword evidence="2" id="KW-1185">Reference proteome</keyword>